<feature type="domain" description="DUF6699" evidence="2">
    <location>
        <begin position="171"/>
        <end position="309"/>
    </location>
</feature>
<dbReference type="AlphaFoldDB" id="A0A9P7FZT8"/>
<proteinExistence type="predicted"/>
<feature type="non-terminal residue" evidence="3">
    <location>
        <position position="1"/>
    </location>
</feature>
<dbReference type="EMBL" id="JABCKV010000296">
    <property type="protein sequence ID" value="KAG5641522.1"/>
    <property type="molecule type" value="Genomic_DNA"/>
</dbReference>
<comment type="caution">
    <text evidence="3">The sequence shown here is derived from an EMBL/GenBank/DDBJ whole genome shotgun (WGS) entry which is preliminary data.</text>
</comment>
<dbReference type="InterPro" id="IPR046522">
    <property type="entry name" value="DUF6699"/>
</dbReference>
<reference evidence="3" key="2">
    <citation type="submission" date="2021-10" db="EMBL/GenBank/DDBJ databases">
        <title>Phylogenomics reveals ancestral predisposition of the termite-cultivated fungus Termitomyces towards a domesticated lifestyle.</title>
        <authorList>
            <person name="Auxier B."/>
            <person name="Grum-Grzhimaylo A."/>
            <person name="Cardenas M.E."/>
            <person name="Lodge J.D."/>
            <person name="Laessoe T."/>
            <person name="Pedersen O."/>
            <person name="Smith M.E."/>
            <person name="Kuyper T.W."/>
            <person name="Franco-Molano E.A."/>
            <person name="Baroni T.J."/>
            <person name="Aanen D.K."/>
        </authorList>
    </citation>
    <scope>NUCLEOTIDE SEQUENCE</scope>
    <source>
        <strain evidence="3">AP01</strain>
        <tissue evidence="3">Mycelium</tissue>
    </source>
</reference>
<organism evidence="3 4">
    <name type="scientific">Asterophora parasitica</name>
    <dbReference type="NCBI Taxonomy" id="117018"/>
    <lineage>
        <taxon>Eukaryota</taxon>
        <taxon>Fungi</taxon>
        <taxon>Dikarya</taxon>
        <taxon>Basidiomycota</taxon>
        <taxon>Agaricomycotina</taxon>
        <taxon>Agaricomycetes</taxon>
        <taxon>Agaricomycetidae</taxon>
        <taxon>Agaricales</taxon>
        <taxon>Tricholomatineae</taxon>
        <taxon>Lyophyllaceae</taxon>
        <taxon>Asterophora</taxon>
    </lineage>
</organism>
<dbReference type="Proteomes" id="UP000775547">
    <property type="component" value="Unassembled WGS sequence"/>
</dbReference>
<dbReference type="Pfam" id="PF20415">
    <property type="entry name" value="DUF6699"/>
    <property type="match status" value="1"/>
</dbReference>
<evidence type="ECO:0000259" key="2">
    <source>
        <dbReference type="Pfam" id="PF20415"/>
    </source>
</evidence>
<dbReference type="OrthoDB" id="3251728at2759"/>
<evidence type="ECO:0000313" key="4">
    <source>
        <dbReference type="Proteomes" id="UP000775547"/>
    </source>
</evidence>
<feature type="region of interest" description="Disordered" evidence="1">
    <location>
        <begin position="63"/>
        <end position="82"/>
    </location>
</feature>
<gene>
    <name evidence="3" type="ORF">DXG03_004827</name>
</gene>
<name>A0A9P7FZT8_9AGAR</name>
<accession>A0A9P7FZT8</accession>
<keyword evidence="4" id="KW-1185">Reference proteome</keyword>
<protein>
    <recommendedName>
        <fullName evidence="2">DUF6699 domain-containing protein</fullName>
    </recommendedName>
</protein>
<evidence type="ECO:0000256" key="1">
    <source>
        <dbReference type="SAM" id="MobiDB-lite"/>
    </source>
</evidence>
<evidence type="ECO:0000313" key="3">
    <source>
        <dbReference type="EMBL" id="KAG5641522.1"/>
    </source>
</evidence>
<reference evidence="3" key="1">
    <citation type="submission" date="2020-07" db="EMBL/GenBank/DDBJ databases">
        <authorList>
            <person name="Nieuwenhuis M."/>
            <person name="Van De Peppel L.J.J."/>
        </authorList>
    </citation>
    <scope>NUCLEOTIDE SEQUENCE</scope>
    <source>
        <strain evidence="3">AP01</strain>
        <tissue evidence="3">Mycelium</tissue>
    </source>
</reference>
<sequence length="326" mass="36634">ASGSSSIVRAMSGPYVYKPPTTPTRYAADFQNTPYYVHTPKSVGTPFIPDATLYPSSPYTNSAPLPASPKHPSGALPGPQTPRRYVFPYETDYSDAWVPYQRERRPSYHGPGNDQWLQEPPAYPPVGADFRRRHSFGASGYPQPPAVQRAPSQSSVNPWINGEAPRPDFFFDLSLPTFSPMRTYASGQSVVFPYEDMIQPAFIPSTTRLRIVCDAFPQWPIVLQLSSYEGAGYDPLPISVSDVLVAVHRSMHKQITHDDWRRLSRPQEIEVARAFTRRVHADPDLLQEEHRKGVKRVDYLLGKTRMAGLMNLGRSDGWDVMQLVVT</sequence>